<keyword evidence="3" id="KW-1185">Reference proteome</keyword>
<proteinExistence type="predicted"/>
<organism evidence="2 3">
    <name type="scientific">Prevotella corporis</name>
    <dbReference type="NCBI Taxonomy" id="28128"/>
    <lineage>
        <taxon>Bacteria</taxon>
        <taxon>Pseudomonadati</taxon>
        <taxon>Bacteroidota</taxon>
        <taxon>Bacteroidia</taxon>
        <taxon>Bacteroidales</taxon>
        <taxon>Prevotellaceae</taxon>
        <taxon>Prevotella</taxon>
    </lineage>
</organism>
<accession>A0A133PVJ9</accession>
<dbReference type="AlphaFoldDB" id="A0A133PVJ9"/>
<feature type="signal peptide" evidence="1">
    <location>
        <begin position="1"/>
        <end position="38"/>
    </location>
</feature>
<dbReference type="EMBL" id="LRQG01000222">
    <property type="protein sequence ID" value="KXA33386.1"/>
    <property type="molecule type" value="Genomic_DNA"/>
</dbReference>
<evidence type="ECO:0000313" key="2">
    <source>
        <dbReference type="EMBL" id="KXA33386.1"/>
    </source>
</evidence>
<feature type="chain" id="PRO_5007458550" description="DUF3316 domain-containing protein" evidence="1">
    <location>
        <begin position="39"/>
        <end position="289"/>
    </location>
</feature>
<dbReference type="PATRIC" id="fig|28128.5.peg.2526"/>
<dbReference type="STRING" id="28128.HMPREF3226_02453"/>
<evidence type="ECO:0000256" key="1">
    <source>
        <dbReference type="SAM" id="SignalP"/>
    </source>
</evidence>
<sequence length="289" mass="33153">MSNRNRIGERTLEKKWTKRIVYLCSCALFLFYSVQTDAQDTLRTGKVITNAKIIGIGHVNQLDTYLSPLEYRGFELRYLSHSIRENNTRISREIIHQAHFSSTHNRAENNNELGGLYNFQYNIQYELGKWNTGSGTLVVKAGGGIDANVGFLYNTRNSNNPAQAYVNLNLAPNATAAYRFRMWNRPFQIRYEAQVPLVGLMFAPNFGQSYYEIFSEGNYDHNIVPTTIISTPSLRQMLTFDFTIHHTTVRLGYLGDFQQAKVNGLKYHTWSNMLIVGLVRKFSITKILP</sequence>
<dbReference type="RefSeq" id="WP_082745852.1">
    <property type="nucleotide sequence ID" value="NZ_KQ957321.1"/>
</dbReference>
<protein>
    <recommendedName>
        <fullName evidence="4">DUF3316 domain-containing protein</fullName>
    </recommendedName>
</protein>
<dbReference type="Pfam" id="PF11777">
    <property type="entry name" value="DUF3316"/>
    <property type="match status" value="1"/>
</dbReference>
<gene>
    <name evidence="2" type="ORF">HMPREF3226_02453</name>
</gene>
<keyword evidence="1" id="KW-0732">Signal</keyword>
<dbReference type="eggNOG" id="ENOG5030FNJ">
    <property type="taxonomic scope" value="Bacteria"/>
</dbReference>
<evidence type="ECO:0000313" key="3">
    <source>
        <dbReference type="Proteomes" id="UP000070533"/>
    </source>
</evidence>
<dbReference type="Proteomes" id="UP000070533">
    <property type="component" value="Unassembled WGS sequence"/>
</dbReference>
<evidence type="ECO:0008006" key="4">
    <source>
        <dbReference type="Google" id="ProtNLM"/>
    </source>
</evidence>
<name>A0A133PVJ9_9BACT</name>
<comment type="caution">
    <text evidence="2">The sequence shown here is derived from an EMBL/GenBank/DDBJ whole genome shotgun (WGS) entry which is preliminary data.</text>
</comment>
<dbReference type="InterPro" id="IPR016879">
    <property type="entry name" value="UCP028299"/>
</dbReference>
<reference evidence="3" key="1">
    <citation type="submission" date="2016-01" db="EMBL/GenBank/DDBJ databases">
        <authorList>
            <person name="Mitreva M."/>
            <person name="Pepin K.H."/>
            <person name="Mihindukulasuriya K.A."/>
            <person name="Fulton R."/>
            <person name="Fronick C."/>
            <person name="O'Laughlin M."/>
            <person name="Miner T."/>
            <person name="Herter B."/>
            <person name="Rosa B.A."/>
            <person name="Cordes M."/>
            <person name="Tomlinson C."/>
            <person name="Wollam A."/>
            <person name="Palsikar V.B."/>
            <person name="Mardis E.R."/>
            <person name="Wilson R.K."/>
        </authorList>
    </citation>
    <scope>NUCLEOTIDE SEQUENCE [LARGE SCALE GENOMIC DNA]</scope>
    <source>
        <strain evidence="3">MJR7716</strain>
    </source>
</reference>
<dbReference type="OrthoDB" id="1012285at2"/>